<proteinExistence type="inferred from homology"/>
<dbReference type="Gene3D" id="3.40.50.300">
    <property type="entry name" value="P-loop containing nucleotide triphosphate hydrolases"/>
    <property type="match status" value="1"/>
</dbReference>
<evidence type="ECO:0000313" key="4">
    <source>
        <dbReference type="Proteomes" id="UP000433359"/>
    </source>
</evidence>
<dbReference type="PANTHER" id="PTHR30486:SF15">
    <property type="entry name" value="TYPE II_IV SECRETION SYSTEM ATPASE"/>
    <property type="match status" value="1"/>
</dbReference>
<evidence type="ECO:0000259" key="2">
    <source>
        <dbReference type="Pfam" id="PF00437"/>
    </source>
</evidence>
<organism evidence="3 4">
    <name type="scientific">Anaerobutyricum soehngenii</name>
    <dbReference type="NCBI Taxonomy" id="105843"/>
    <lineage>
        <taxon>Bacteria</taxon>
        <taxon>Bacillati</taxon>
        <taxon>Bacillota</taxon>
        <taxon>Clostridia</taxon>
        <taxon>Lachnospirales</taxon>
        <taxon>Lachnospiraceae</taxon>
        <taxon>Anaerobutyricum</taxon>
    </lineage>
</organism>
<evidence type="ECO:0000256" key="1">
    <source>
        <dbReference type="ARBA" id="ARBA00006611"/>
    </source>
</evidence>
<dbReference type="Gene3D" id="3.30.450.380">
    <property type="match status" value="1"/>
</dbReference>
<gene>
    <name evidence="3" type="ORF">FYJ25_06955</name>
</gene>
<dbReference type="AlphaFoldDB" id="A0A6N7XZ38"/>
<dbReference type="SUPFAM" id="SSF52540">
    <property type="entry name" value="P-loop containing nucleoside triphosphate hydrolases"/>
    <property type="match status" value="1"/>
</dbReference>
<dbReference type="InterPro" id="IPR050921">
    <property type="entry name" value="T4SS_GSP_E_ATPase"/>
</dbReference>
<dbReference type="EMBL" id="VULP01000011">
    <property type="protein sequence ID" value="MSU82099.1"/>
    <property type="molecule type" value="Genomic_DNA"/>
</dbReference>
<dbReference type="PANTHER" id="PTHR30486">
    <property type="entry name" value="TWITCHING MOTILITY PROTEIN PILT"/>
    <property type="match status" value="1"/>
</dbReference>
<comment type="caution">
    <text evidence="3">The sequence shown here is derived from an EMBL/GenBank/DDBJ whole genome shotgun (WGS) entry which is preliminary data.</text>
</comment>
<comment type="similarity">
    <text evidence="1">Belongs to the GSP E family.</text>
</comment>
<dbReference type="InterPro" id="IPR027417">
    <property type="entry name" value="P-loop_NTPase"/>
</dbReference>
<evidence type="ECO:0000313" key="3">
    <source>
        <dbReference type="EMBL" id="MSU82099.1"/>
    </source>
</evidence>
<protein>
    <submittedName>
        <fullName evidence="3">CpaF family protein</fullName>
    </submittedName>
</protein>
<feature type="domain" description="Bacterial type II secretion system protein E" evidence="2">
    <location>
        <begin position="50"/>
        <end position="338"/>
    </location>
</feature>
<name>A0A6N7XZ38_9FIRM</name>
<dbReference type="Pfam" id="PF00437">
    <property type="entry name" value="T2SSE"/>
    <property type="match status" value="1"/>
</dbReference>
<dbReference type="GO" id="GO:0016887">
    <property type="term" value="F:ATP hydrolysis activity"/>
    <property type="evidence" value="ECO:0007669"/>
    <property type="project" value="InterPro"/>
</dbReference>
<sequence length="402" mass="45091">MDGRTSYVSDADVYREIDKAILRSGHSGYGTLSEKEELRKQMFSSIRGFDVLEKYLEDSSISEIMVIGASHIFVEQNGRVRRTGDHFFEEADVYRLIEQIVAPTNRMVNEASPIVDSRLPDGSRVHIVLPPISLEGPVITIRKFLKGGMTIARLLAFGEFPEALTGILSALVKGKYNILISGATNSGKSSLLNALAEYIGQEERVITIEDSAELQLFHVDNLVRLETRNANVEGANEITMQDLIKASLRMRPDRIIVGEVRGAEAMSMLQALSTGHSGSFSSIHANSCRDALRRLETMVLMGMDMPLGAIQGLIASSVDILIHLGRCLNGERKILEISEIKDYSRTEYETHTLFQYDKDHGLEIREDLFHVEKLKDYGQYEKYCEAVKLFREGRAEQKKEKA</sequence>
<dbReference type="InterPro" id="IPR001482">
    <property type="entry name" value="T2SS/T4SS_dom"/>
</dbReference>
<accession>A0A6N7XZ38</accession>
<reference evidence="3 4" key="1">
    <citation type="submission" date="2019-08" db="EMBL/GenBank/DDBJ databases">
        <title>In-depth cultivation of the pig gut microbiome towards novel bacterial diversity and tailored functional studies.</title>
        <authorList>
            <person name="Wylensek D."/>
            <person name="Hitch T.C.A."/>
            <person name="Clavel T."/>
        </authorList>
    </citation>
    <scope>NUCLEOTIDE SEQUENCE [LARGE SCALE GENOMIC DNA]</scope>
    <source>
        <strain evidence="3 4">BSM-383-APC-4H</strain>
    </source>
</reference>
<dbReference type="CDD" id="cd01130">
    <property type="entry name" value="VirB11-like_ATPase"/>
    <property type="match status" value="1"/>
</dbReference>
<dbReference type="Proteomes" id="UP000433359">
    <property type="component" value="Unassembled WGS sequence"/>
</dbReference>